<evidence type="ECO:0000259" key="11">
    <source>
        <dbReference type="PROSITE" id="PS50008"/>
    </source>
</evidence>
<comment type="caution">
    <text evidence="12">The sequence shown here is derived from an EMBL/GenBank/DDBJ whole genome shotgun (WGS) entry which is preliminary data.</text>
</comment>
<evidence type="ECO:0000256" key="8">
    <source>
        <dbReference type="PIRSR" id="PIRSR602401-1"/>
    </source>
</evidence>
<sequence>MGPLMILGYLVGGWITIHVLIFLYNLYLHPLRNIPGSKIAAISELYTSYLLITGEYCRRTLELHDKYGPVIRTGPRELSFNTLTAFNEIYGGRLRTDHVYEKNPIAYIQGTHESKNIFFAQSKAHGRYRKILAPAFSESSVREVEPTIKYQVDGFIRALRDRRTGQGNFPTKEGVVDIDAWATYIVFDLLSALSFGEPFGCVEKGEEHPWVTNIFGVITHATWVQAAHRLKPYHKILEKLFIPEWLEGKFARHLDWTKKTLKKRIENPSTKKDWLTFYEKGLDEEELFDSFNVLIAAGGETTASTIAATLYYSTHTPGVMEKLVKEVRGRFASDSEIDIAEAKKLAFVRAVIDETMRIHPAVPVGLPRIVPKGGRFIDGHFVPGGSWVSASQMSACLSPMNFFEPRKFHPERWLGDKRFENDNRGVFFPFSLGKRNCIGLHFAIAHITFILTRLIWNFDIEAMPGNKDPLTLNEMGIWEPHSLWIRIADRKFD</sequence>
<dbReference type="GO" id="GO:0004497">
    <property type="term" value="F:monooxygenase activity"/>
    <property type="evidence" value="ECO:0007669"/>
    <property type="project" value="UniProtKB-KW"/>
</dbReference>
<dbReference type="InterPro" id="IPR001711">
    <property type="entry name" value="PLipase_C_Pinositol-sp_Y"/>
</dbReference>
<evidence type="ECO:0000256" key="7">
    <source>
        <dbReference type="ARBA" id="ARBA00023033"/>
    </source>
</evidence>
<evidence type="ECO:0000256" key="1">
    <source>
        <dbReference type="ARBA" id="ARBA00001971"/>
    </source>
</evidence>
<evidence type="ECO:0000313" key="12">
    <source>
        <dbReference type="EMBL" id="CAG8957185.1"/>
    </source>
</evidence>
<keyword evidence="10" id="KW-0472">Membrane</keyword>
<accession>A0A9N9PVE6</accession>
<dbReference type="OrthoDB" id="1470350at2759"/>
<dbReference type="Proteomes" id="UP000696280">
    <property type="component" value="Unassembled WGS sequence"/>
</dbReference>
<dbReference type="PROSITE" id="PS00086">
    <property type="entry name" value="CYTOCHROME_P450"/>
    <property type="match status" value="1"/>
</dbReference>
<dbReference type="Pfam" id="PF00067">
    <property type="entry name" value="p450"/>
    <property type="match status" value="1"/>
</dbReference>
<protein>
    <recommendedName>
        <fullName evidence="11">PI-PLC Y-box domain-containing protein</fullName>
    </recommendedName>
</protein>
<keyword evidence="13" id="KW-1185">Reference proteome</keyword>
<evidence type="ECO:0000256" key="10">
    <source>
        <dbReference type="SAM" id="Phobius"/>
    </source>
</evidence>
<dbReference type="SUPFAM" id="SSF48264">
    <property type="entry name" value="Cytochrome P450"/>
    <property type="match status" value="1"/>
</dbReference>
<dbReference type="InterPro" id="IPR002401">
    <property type="entry name" value="Cyt_P450_E_grp-I"/>
</dbReference>
<keyword evidence="10" id="KW-1133">Transmembrane helix</keyword>
<name>A0A9N9PVE6_9HELO</name>
<gene>
    <name evidence="12" type="ORF">HYFRA_00009386</name>
</gene>
<comment type="similarity">
    <text evidence="2 9">Belongs to the cytochrome P450 family.</text>
</comment>
<keyword evidence="4 8" id="KW-0479">Metal-binding</keyword>
<dbReference type="GO" id="GO:0004435">
    <property type="term" value="F:phosphatidylinositol-4,5-bisphosphate phospholipase C activity"/>
    <property type="evidence" value="ECO:0007669"/>
    <property type="project" value="InterPro"/>
</dbReference>
<dbReference type="PANTHER" id="PTHR24305">
    <property type="entry name" value="CYTOCHROME P450"/>
    <property type="match status" value="1"/>
</dbReference>
<feature type="transmembrane region" description="Helical" evidence="10">
    <location>
        <begin position="6"/>
        <end position="28"/>
    </location>
</feature>
<dbReference type="PANTHER" id="PTHR24305:SF230">
    <property type="entry name" value="P450, PUTATIVE (EUROFUNG)-RELATED"/>
    <property type="match status" value="1"/>
</dbReference>
<evidence type="ECO:0000256" key="4">
    <source>
        <dbReference type="ARBA" id="ARBA00022723"/>
    </source>
</evidence>
<evidence type="ECO:0000256" key="2">
    <source>
        <dbReference type="ARBA" id="ARBA00010617"/>
    </source>
</evidence>
<keyword evidence="7 9" id="KW-0503">Monooxygenase</keyword>
<feature type="binding site" description="axial binding residue" evidence="8">
    <location>
        <position position="437"/>
    </location>
    <ligand>
        <name>heme</name>
        <dbReference type="ChEBI" id="CHEBI:30413"/>
    </ligand>
    <ligandPart>
        <name>Fe</name>
        <dbReference type="ChEBI" id="CHEBI:18248"/>
    </ligandPart>
</feature>
<dbReference type="CDD" id="cd11058">
    <property type="entry name" value="CYP60B-like"/>
    <property type="match status" value="1"/>
</dbReference>
<comment type="cofactor">
    <cofactor evidence="1 8">
        <name>heme</name>
        <dbReference type="ChEBI" id="CHEBI:30413"/>
    </cofactor>
</comment>
<dbReference type="InterPro" id="IPR036396">
    <property type="entry name" value="Cyt_P450_sf"/>
</dbReference>
<dbReference type="GO" id="GO:0005506">
    <property type="term" value="F:iron ion binding"/>
    <property type="evidence" value="ECO:0007669"/>
    <property type="project" value="InterPro"/>
</dbReference>
<dbReference type="GO" id="GO:0016705">
    <property type="term" value="F:oxidoreductase activity, acting on paired donors, with incorporation or reduction of molecular oxygen"/>
    <property type="evidence" value="ECO:0007669"/>
    <property type="project" value="InterPro"/>
</dbReference>
<evidence type="ECO:0000256" key="6">
    <source>
        <dbReference type="ARBA" id="ARBA00023004"/>
    </source>
</evidence>
<dbReference type="PRINTS" id="PR00385">
    <property type="entry name" value="P450"/>
</dbReference>
<feature type="domain" description="PI-PLC Y-box" evidence="11">
    <location>
        <begin position="366"/>
        <end position="395"/>
    </location>
</feature>
<keyword evidence="10" id="KW-0812">Transmembrane</keyword>
<evidence type="ECO:0000256" key="9">
    <source>
        <dbReference type="RuleBase" id="RU000461"/>
    </source>
</evidence>
<evidence type="ECO:0000256" key="3">
    <source>
        <dbReference type="ARBA" id="ARBA00022617"/>
    </source>
</evidence>
<dbReference type="InterPro" id="IPR017972">
    <property type="entry name" value="Cyt_P450_CS"/>
</dbReference>
<dbReference type="EMBL" id="CAJVRL010000077">
    <property type="protein sequence ID" value="CAG8957185.1"/>
    <property type="molecule type" value="Genomic_DNA"/>
</dbReference>
<dbReference type="InterPro" id="IPR001128">
    <property type="entry name" value="Cyt_P450"/>
</dbReference>
<dbReference type="Gene3D" id="1.10.630.10">
    <property type="entry name" value="Cytochrome P450"/>
    <property type="match status" value="1"/>
</dbReference>
<dbReference type="InterPro" id="IPR050121">
    <property type="entry name" value="Cytochrome_P450_monoxygenase"/>
</dbReference>
<evidence type="ECO:0000313" key="13">
    <source>
        <dbReference type="Proteomes" id="UP000696280"/>
    </source>
</evidence>
<reference evidence="12" key="1">
    <citation type="submission" date="2021-07" db="EMBL/GenBank/DDBJ databases">
        <authorList>
            <person name="Durling M."/>
        </authorList>
    </citation>
    <scope>NUCLEOTIDE SEQUENCE</scope>
</reference>
<dbReference type="GO" id="GO:0006629">
    <property type="term" value="P:lipid metabolic process"/>
    <property type="evidence" value="ECO:0007669"/>
    <property type="project" value="InterPro"/>
</dbReference>
<dbReference type="GO" id="GO:0035556">
    <property type="term" value="P:intracellular signal transduction"/>
    <property type="evidence" value="ECO:0007669"/>
    <property type="project" value="InterPro"/>
</dbReference>
<dbReference type="AlphaFoldDB" id="A0A9N9PVE6"/>
<organism evidence="12 13">
    <name type="scientific">Hymenoscyphus fraxineus</name>
    <dbReference type="NCBI Taxonomy" id="746836"/>
    <lineage>
        <taxon>Eukaryota</taxon>
        <taxon>Fungi</taxon>
        <taxon>Dikarya</taxon>
        <taxon>Ascomycota</taxon>
        <taxon>Pezizomycotina</taxon>
        <taxon>Leotiomycetes</taxon>
        <taxon>Helotiales</taxon>
        <taxon>Helotiaceae</taxon>
        <taxon>Hymenoscyphus</taxon>
    </lineage>
</organism>
<keyword evidence="3 8" id="KW-0349">Heme</keyword>
<dbReference type="PRINTS" id="PR00463">
    <property type="entry name" value="EP450I"/>
</dbReference>
<proteinExistence type="inferred from homology"/>
<dbReference type="GO" id="GO:0020037">
    <property type="term" value="F:heme binding"/>
    <property type="evidence" value="ECO:0007669"/>
    <property type="project" value="InterPro"/>
</dbReference>
<keyword evidence="5 9" id="KW-0560">Oxidoreductase</keyword>
<evidence type="ECO:0000256" key="5">
    <source>
        <dbReference type="ARBA" id="ARBA00023002"/>
    </source>
</evidence>
<keyword evidence="6 8" id="KW-0408">Iron</keyword>
<dbReference type="PROSITE" id="PS50008">
    <property type="entry name" value="PIPLC_Y_DOMAIN"/>
    <property type="match status" value="1"/>
</dbReference>